<evidence type="ECO:0000256" key="1">
    <source>
        <dbReference type="ARBA" id="ARBA00006821"/>
    </source>
</evidence>
<protein>
    <submittedName>
        <fullName evidence="5">DUF3536 domain-containing protein</fullName>
    </submittedName>
</protein>
<evidence type="ECO:0000256" key="2">
    <source>
        <dbReference type="ARBA" id="ARBA00023277"/>
    </source>
</evidence>
<dbReference type="PANTHER" id="PTHR36306:SF3">
    <property type="entry name" value="GLYCOSIDE HYDROLASE FAMILY 57"/>
    <property type="match status" value="1"/>
</dbReference>
<gene>
    <name evidence="5" type="ORF">GXY80_13515</name>
</gene>
<dbReference type="Pfam" id="PF03065">
    <property type="entry name" value="Glyco_hydro_57"/>
    <property type="match status" value="1"/>
</dbReference>
<dbReference type="Pfam" id="PF12055">
    <property type="entry name" value="DUF3536"/>
    <property type="match status" value="1"/>
</dbReference>
<organism evidence="5 6">
    <name type="scientific">Syntrophorhabdus aromaticivorans</name>
    <dbReference type="NCBI Taxonomy" id="328301"/>
    <lineage>
        <taxon>Bacteria</taxon>
        <taxon>Pseudomonadati</taxon>
        <taxon>Thermodesulfobacteriota</taxon>
        <taxon>Syntrophorhabdia</taxon>
        <taxon>Syntrophorhabdales</taxon>
        <taxon>Syntrophorhabdaceae</taxon>
        <taxon>Syntrophorhabdus</taxon>
    </lineage>
</organism>
<sequence length="819" mass="93472">MEKFLCIHGHFYQPPRENPWLEAVEVQDSAYPYHDWNERITAECYGPNSAARILDGDGRILDIVSNYAKISFNFGPTLLSWMEAYAPTVYRAILDADALSMELYSGHGSAIAQAYNHIIMPLATAGDKRTQIIWGIKDFEHRFRRFPEGMWLPETAVDVETLDLLAEYGIRFVILAPHQALRVRRNGTRRWKDVSGGGIDPTMPYSCRLPSGRIINIFFYDGPISRAVAFENILNRGEDFVARIMAGFSDSRPWPQILSLATDGETYGHHRQFGDMALAYALHYIETQGLAKLTNFGEYLERFGSPFEVQIIKNTSWSCFHGIERWRNNCGCNSGRHPGWNQEWRKPLRKTLNWLRDGLASLFEANTRKFINDPWEMRNDYIRLILDRSSANVADFFAKHAAKPLSNEKKVAILKLLEMERHALLMYTSCGWFFDELSGMEAVRILSYAARAIQLAEETFGIRLEDAFLRRLRQAKSNLPEFIDGAGVYRRLVKTSTINLKDVGVHYAISSLFQDYGPEAGIYSYSVIQEEYNRIEAGTAKMAVGKISVRSNITQDLEHISFGVVHLGNHFLNGGVRTFLGSEAYRSMKAEMHSAFERGDFSELARLMNKHFGMHTYSLIHLFRDQRRKVLALITGRTLEDFENRHRKMYDQSRAIMGLLCETGVPLPRVFLNTAKLVLTADLERAFLKQEIDIAGIEGIVAVLKKFGITADSVELEFAARRSLERMMDTLCEEPSNPERLAALERVIRLIQSMPLPEVNLWQTQNTFFRVARGKYHELVLASKAEAAGEWTDLFHRVGEMLSFNLPALLRETGGENHA</sequence>
<reference evidence="5" key="2">
    <citation type="submission" date="2020-01" db="EMBL/GenBank/DDBJ databases">
        <authorList>
            <person name="Campanaro S."/>
        </authorList>
    </citation>
    <scope>NUCLEOTIDE SEQUENCE</scope>
    <source>
        <strain evidence="5">AS06rmzACSIP_7</strain>
    </source>
</reference>
<dbReference type="SUPFAM" id="SSF88713">
    <property type="entry name" value="Glycoside hydrolase/deacetylase"/>
    <property type="match status" value="1"/>
</dbReference>
<feature type="domain" description="Glycoside hydrolase family 57 N-terminal" evidence="4">
    <location>
        <begin position="104"/>
        <end position="304"/>
    </location>
</feature>
<dbReference type="Gene3D" id="3.20.110.10">
    <property type="entry name" value="Glycoside hydrolase 38, N terminal domain"/>
    <property type="match status" value="1"/>
</dbReference>
<evidence type="ECO:0000313" key="5">
    <source>
        <dbReference type="EMBL" id="NLW36473.1"/>
    </source>
</evidence>
<evidence type="ECO:0000259" key="4">
    <source>
        <dbReference type="Pfam" id="PF03065"/>
    </source>
</evidence>
<reference evidence="5" key="1">
    <citation type="journal article" date="2020" name="Biotechnol. Biofuels">
        <title>New insights from the biogas microbiome by comprehensive genome-resolved metagenomics of nearly 1600 species originating from multiple anaerobic digesters.</title>
        <authorList>
            <person name="Campanaro S."/>
            <person name="Treu L."/>
            <person name="Rodriguez-R L.M."/>
            <person name="Kovalovszki A."/>
            <person name="Ziels R.M."/>
            <person name="Maus I."/>
            <person name="Zhu X."/>
            <person name="Kougias P.G."/>
            <person name="Basile A."/>
            <person name="Luo G."/>
            <person name="Schluter A."/>
            <person name="Konstantinidis K.T."/>
            <person name="Angelidaki I."/>
        </authorList>
    </citation>
    <scope>NUCLEOTIDE SEQUENCE</scope>
    <source>
        <strain evidence="5">AS06rmzACSIP_7</strain>
    </source>
</reference>
<dbReference type="InterPro" id="IPR021923">
    <property type="entry name" value="DUF3536"/>
</dbReference>
<dbReference type="GO" id="GO:0003824">
    <property type="term" value="F:catalytic activity"/>
    <property type="evidence" value="ECO:0007669"/>
    <property type="project" value="InterPro"/>
</dbReference>
<dbReference type="InterPro" id="IPR004300">
    <property type="entry name" value="Glyco_hydro_57_N"/>
</dbReference>
<dbReference type="AlphaFoldDB" id="A0A971M5W2"/>
<proteinExistence type="inferred from homology"/>
<keyword evidence="2 3" id="KW-0119">Carbohydrate metabolism</keyword>
<dbReference type="CDD" id="cd10797">
    <property type="entry name" value="GH57N_APU_like_1"/>
    <property type="match status" value="1"/>
</dbReference>
<accession>A0A971M5W2</accession>
<evidence type="ECO:0000256" key="3">
    <source>
        <dbReference type="RuleBase" id="RU361196"/>
    </source>
</evidence>
<dbReference type="InterPro" id="IPR027291">
    <property type="entry name" value="Glyco_hydro_38_N_sf"/>
</dbReference>
<evidence type="ECO:0000313" key="6">
    <source>
        <dbReference type="Proteomes" id="UP000777265"/>
    </source>
</evidence>
<dbReference type="Proteomes" id="UP000777265">
    <property type="component" value="Unassembled WGS sequence"/>
</dbReference>
<dbReference type="GO" id="GO:0005975">
    <property type="term" value="P:carbohydrate metabolic process"/>
    <property type="evidence" value="ECO:0007669"/>
    <property type="project" value="InterPro"/>
</dbReference>
<comment type="caution">
    <text evidence="5">The sequence shown here is derived from an EMBL/GenBank/DDBJ whole genome shotgun (WGS) entry which is preliminary data.</text>
</comment>
<dbReference type="InterPro" id="IPR052046">
    <property type="entry name" value="GH57_Enzymes"/>
</dbReference>
<dbReference type="EMBL" id="JAAYEE010000253">
    <property type="protein sequence ID" value="NLW36473.1"/>
    <property type="molecule type" value="Genomic_DNA"/>
</dbReference>
<dbReference type="InterPro" id="IPR011330">
    <property type="entry name" value="Glyco_hydro/deAcase_b/a-brl"/>
</dbReference>
<dbReference type="PANTHER" id="PTHR36306">
    <property type="entry name" value="ALPHA-AMYLASE-RELATED-RELATED"/>
    <property type="match status" value="1"/>
</dbReference>
<name>A0A971M5W2_9BACT</name>
<comment type="similarity">
    <text evidence="1 3">Belongs to the glycosyl hydrolase 57 family.</text>
</comment>